<protein>
    <recommendedName>
        <fullName evidence="3">PhiEco32-like amidoligase-type 2 protein</fullName>
    </recommendedName>
</protein>
<evidence type="ECO:0000313" key="1">
    <source>
        <dbReference type="EMBL" id="QSO45415.1"/>
    </source>
</evidence>
<organism evidence="1 2">
    <name type="scientific">Alicyclobacillus mengziensis</name>
    <dbReference type="NCBI Taxonomy" id="2931921"/>
    <lineage>
        <taxon>Bacteria</taxon>
        <taxon>Bacillati</taxon>
        <taxon>Bacillota</taxon>
        <taxon>Bacilli</taxon>
        <taxon>Bacillales</taxon>
        <taxon>Alicyclobacillaceae</taxon>
        <taxon>Alicyclobacillus</taxon>
    </lineage>
</organism>
<accession>A0A9X7VV10</accession>
<name>A0A9X7VV10_9BACL</name>
<dbReference type="Proteomes" id="UP000663505">
    <property type="component" value="Chromosome"/>
</dbReference>
<reference evidence="1 2" key="1">
    <citation type="submission" date="2021-02" db="EMBL/GenBank/DDBJ databases">
        <title>Alicyclobacillus curvatus sp. nov. and Alicyclobacillus mengziensis sp. nov., two acidophilic bacteria isolated from acid mine drainage.</title>
        <authorList>
            <person name="Huang Y."/>
        </authorList>
    </citation>
    <scope>NUCLEOTIDE SEQUENCE [LARGE SCALE GENOMIC DNA]</scope>
    <source>
        <strain evidence="1 2">S30H14</strain>
    </source>
</reference>
<sequence length="488" mass="54885">MTYYLLHTGQPSAKRLLKRVADLREYKSAADVKSEDVIIRFGESFEADPPQGRVLNPRNAMERAKVRQSMMLFLRRMGVRTLPKNPSSQGINIARHYRFPIYDLRGLTCFRSDSGPAWMNQRIQRIQDNFHEVALDDDKVTTRAMYLAVRALHALGLDNGLVSIAMGQKGVLYVVDVTPTPVLKGRLLDLFANAVERHMDDDAELAKNGVGPFLMGTDVEVMLKNANSGKMVLASQFFSRKGKIGCDDRSIQFDGKRLPLLELRPDADSNPLALIANLKKLMVEASTTINRRGIEWRAGSMPFKPYSIGGHIHFSGVPFTGHLVRALDNYVGLPLMVVEDPRTAVPRRKRYGFYGDIRHKDYGGFEYRTPGSFLVSPEITAAAICLSYIVAIHHRELPVFDIYDRNLQESFFKGQAAALAPIAERNLSLLARTSTYARYREQIEPLIAMIRSGTFWDETKDVRAAWGIPLVKPKATQTSTRKRVASRG</sequence>
<keyword evidence="2" id="KW-1185">Reference proteome</keyword>
<dbReference type="AlphaFoldDB" id="A0A9X7VV10"/>
<proteinExistence type="predicted"/>
<gene>
    <name evidence="1" type="ORF">JZ786_12515</name>
</gene>
<dbReference type="Pfam" id="PF14395">
    <property type="entry name" value="COOH-NH2_lig"/>
    <property type="match status" value="1"/>
</dbReference>
<dbReference type="EMBL" id="CP071182">
    <property type="protein sequence ID" value="QSO45415.1"/>
    <property type="molecule type" value="Genomic_DNA"/>
</dbReference>
<dbReference type="RefSeq" id="WP_206654783.1">
    <property type="nucleotide sequence ID" value="NZ_CP071182.1"/>
</dbReference>
<evidence type="ECO:0000313" key="2">
    <source>
        <dbReference type="Proteomes" id="UP000663505"/>
    </source>
</evidence>
<evidence type="ECO:0008006" key="3">
    <source>
        <dbReference type="Google" id="ProtNLM"/>
    </source>
</evidence>
<dbReference type="KEGG" id="afx:JZ786_12515"/>
<dbReference type="InterPro" id="IPR025681">
    <property type="entry name" value="COOH-NH2_lig"/>
</dbReference>